<proteinExistence type="predicted"/>
<gene>
    <name evidence="2" type="ORF">ACH4F9_19910</name>
</gene>
<keyword evidence="3" id="KW-1185">Reference proteome</keyword>
<sequence length="88" mass="9414">MLMAHPSVLRELLEQYEELRALHERSGSVEARQRMDDLAYTLCVCTGTREVESALDAARRRLSTAGGEPPTAAPVGATASTEAVPSAS</sequence>
<evidence type="ECO:0000313" key="2">
    <source>
        <dbReference type="EMBL" id="MFH8547271.1"/>
    </source>
</evidence>
<comment type="caution">
    <text evidence="2">The sequence shown here is derived from an EMBL/GenBank/DDBJ whole genome shotgun (WGS) entry which is preliminary data.</text>
</comment>
<dbReference type="InterPro" id="IPR033457">
    <property type="entry name" value="DUF5133"/>
</dbReference>
<dbReference type="Proteomes" id="UP001610818">
    <property type="component" value="Unassembled WGS sequence"/>
</dbReference>
<accession>A0ABW7QQK3</accession>
<organism evidence="2 3">
    <name type="scientific">Streptomyces longisporoflavus</name>
    <dbReference type="NCBI Taxonomy" id="28044"/>
    <lineage>
        <taxon>Bacteria</taxon>
        <taxon>Bacillati</taxon>
        <taxon>Actinomycetota</taxon>
        <taxon>Actinomycetes</taxon>
        <taxon>Kitasatosporales</taxon>
        <taxon>Streptomycetaceae</taxon>
        <taxon>Streptomyces</taxon>
    </lineage>
</organism>
<evidence type="ECO:0000313" key="3">
    <source>
        <dbReference type="Proteomes" id="UP001610818"/>
    </source>
</evidence>
<dbReference type="Pfam" id="PF17196">
    <property type="entry name" value="DUF5133"/>
    <property type="match status" value="1"/>
</dbReference>
<feature type="region of interest" description="Disordered" evidence="1">
    <location>
        <begin position="62"/>
        <end position="88"/>
    </location>
</feature>
<reference evidence="2 3" key="1">
    <citation type="submission" date="2024-10" db="EMBL/GenBank/DDBJ databases">
        <title>The Natural Products Discovery Center: Release of the First 8490 Sequenced Strains for Exploring Actinobacteria Biosynthetic Diversity.</title>
        <authorList>
            <person name="Kalkreuter E."/>
            <person name="Kautsar S.A."/>
            <person name="Yang D."/>
            <person name="Bader C.D."/>
            <person name="Teijaro C.N."/>
            <person name="Fluegel L."/>
            <person name="Davis C.M."/>
            <person name="Simpson J.R."/>
            <person name="Lauterbach L."/>
            <person name="Steele A.D."/>
            <person name="Gui C."/>
            <person name="Meng S."/>
            <person name="Li G."/>
            <person name="Viehrig K."/>
            <person name="Ye F."/>
            <person name="Su P."/>
            <person name="Kiefer A.F."/>
            <person name="Nichols A."/>
            <person name="Cepeda A.J."/>
            <person name="Yan W."/>
            <person name="Fan B."/>
            <person name="Jiang Y."/>
            <person name="Adhikari A."/>
            <person name="Zheng C.-J."/>
            <person name="Schuster L."/>
            <person name="Cowan T.M."/>
            <person name="Smanski M.J."/>
            <person name="Chevrette M.G."/>
            <person name="De Carvalho L.P.S."/>
            <person name="Shen B."/>
        </authorList>
    </citation>
    <scope>NUCLEOTIDE SEQUENCE [LARGE SCALE GENOMIC DNA]</scope>
    <source>
        <strain evidence="2 3">NPDC017990</strain>
    </source>
</reference>
<name>A0ABW7QQK3_9ACTN</name>
<evidence type="ECO:0000256" key="1">
    <source>
        <dbReference type="SAM" id="MobiDB-lite"/>
    </source>
</evidence>
<feature type="compositionally biased region" description="Polar residues" evidence="1">
    <location>
        <begin position="78"/>
        <end position="88"/>
    </location>
</feature>
<protein>
    <submittedName>
        <fullName evidence="2">DUF5133 domain-containing protein</fullName>
    </submittedName>
</protein>
<dbReference type="EMBL" id="JBIRGQ010000003">
    <property type="protein sequence ID" value="MFH8547271.1"/>
    <property type="molecule type" value="Genomic_DNA"/>
</dbReference>
<dbReference type="RefSeq" id="WP_397713263.1">
    <property type="nucleotide sequence ID" value="NZ_JBIRGN010000003.1"/>
</dbReference>